<keyword evidence="3" id="KW-1133">Transmembrane helix</keyword>
<feature type="compositionally biased region" description="Acidic residues" evidence="2">
    <location>
        <begin position="565"/>
        <end position="581"/>
    </location>
</feature>
<evidence type="ECO:0000256" key="1">
    <source>
        <dbReference type="ARBA" id="ARBA00023121"/>
    </source>
</evidence>
<dbReference type="InterPro" id="IPR035984">
    <property type="entry name" value="Acyl-CoA-binding_sf"/>
</dbReference>
<dbReference type="Proteomes" id="UP000095280">
    <property type="component" value="Unplaced"/>
</dbReference>
<evidence type="ECO:0000256" key="3">
    <source>
        <dbReference type="SAM" id="Phobius"/>
    </source>
</evidence>
<dbReference type="InterPro" id="IPR014352">
    <property type="entry name" value="FERM/acyl-CoA-bd_prot_sf"/>
</dbReference>
<reference evidence="6" key="1">
    <citation type="submission" date="2016-11" db="UniProtKB">
        <authorList>
            <consortium name="WormBaseParasite"/>
        </authorList>
    </citation>
    <scope>IDENTIFICATION</scope>
</reference>
<sequence length="682" mass="72999">PTAVLSRCKLSVSLPPAAPASRVIDFLLLHCAGRDQCHPLVPSSSFDLCYFISHDRSQTNFSKPVLQVVNTESLCWLHRLCLADRFPLISPPLDSELSISSPLLSVRKIYERPFNQLAGGRGDLCCSGGFNIGEGNLLSCALFLACGVCASLVPASDALMPAGQRQPCRCPAATDIVPDSAAVIVLPMRLPARLHSNRPGEAADPVACLLCRKSFPTPTECARHSLLCCEPSLLQCRFRIRQHRSVPSLLAPFIHCSSSPAVCEFLQLPNHRSREQSAGSSCLPALSIASGFLIVNAAPSQDGQLLLPSASLALPRLPPPPPACLPNSRSHSGSNVSSIVLCQRSSAATTANSDVVSLVSSGSRFHCFILALQSSNSSNYVRAVGCLSSQNGDSPGPMQPHPMPLTDRRGLLTFYSLYRQATAGPCRVAAPPPGDPIGRAKWSAWSALGEMPRLAAMRAYVAELHQLALDSADTSSPELTRFLELVADGIDEDDDGVNGCSWEGRKPVPTYPIDEPIGSDEEQLADGGIGRDDNGEVDGSDGENGRNDNAEVDGSDGENGRDDNGEVDGSDGENDKDDNGEVDGSNGENGEIDESDESTNLRPPWPTTAWRRRPTQALVRLHADLQRLLSATDTAVRREQSSAVAGRRRGGRISDLWDAFAAFAAAAAAVWVVLLLWRRRLR</sequence>
<dbReference type="GO" id="GO:0005737">
    <property type="term" value="C:cytoplasm"/>
    <property type="evidence" value="ECO:0007669"/>
    <property type="project" value="TreeGrafter"/>
</dbReference>
<organism evidence="5 6">
    <name type="scientific">Macrostomum lignano</name>
    <dbReference type="NCBI Taxonomy" id="282301"/>
    <lineage>
        <taxon>Eukaryota</taxon>
        <taxon>Metazoa</taxon>
        <taxon>Spiralia</taxon>
        <taxon>Lophotrochozoa</taxon>
        <taxon>Platyhelminthes</taxon>
        <taxon>Rhabditophora</taxon>
        <taxon>Macrostomorpha</taxon>
        <taxon>Macrostomida</taxon>
        <taxon>Macrostomidae</taxon>
        <taxon>Macrostomum</taxon>
    </lineage>
</organism>
<feature type="domain" description="ACB" evidence="4">
    <location>
        <begin position="376"/>
        <end position="473"/>
    </location>
</feature>
<evidence type="ECO:0000313" key="5">
    <source>
        <dbReference type="Proteomes" id="UP000095280"/>
    </source>
</evidence>
<feature type="transmembrane region" description="Helical" evidence="3">
    <location>
        <begin position="656"/>
        <end position="677"/>
    </location>
</feature>
<dbReference type="PROSITE" id="PS51228">
    <property type="entry name" value="ACB_2"/>
    <property type="match status" value="1"/>
</dbReference>
<dbReference type="AlphaFoldDB" id="A0A1I8JNW6"/>
<keyword evidence="1" id="KW-0446">Lipid-binding</keyword>
<protein>
    <submittedName>
        <fullName evidence="6">ACB domain-containing protein</fullName>
    </submittedName>
</protein>
<evidence type="ECO:0000259" key="4">
    <source>
        <dbReference type="PROSITE" id="PS51228"/>
    </source>
</evidence>
<evidence type="ECO:0000313" key="6">
    <source>
        <dbReference type="WBParaSite" id="snap_masked-unitig_34099-processed-gene-0.1-mRNA-1"/>
    </source>
</evidence>
<evidence type="ECO:0000256" key="2">
    <source>
        <dbReference type="SAM" id="MobiDB-lite"/>
    </source>
</evidence>
<accession>A0A1I8JNW6</accession>
<keyword evidence="3" id="KW-0812">Transmembrane</keyword>
<proteinExistence type="predicted"/>
<dbReference type="SUPFAM" id="SSF47027">
    <property type="entry name" value="Acyl-CoA binding protein"/>
    <property type="match status" value="1"/>
</dbReference>
<keyword evidence="5" id="KW-1185">Reference proteome</keyword>
<dbReference type="GO" id="GO:0006631">
    <property type="term" value="P:fatty acid metabolic process"/>
    <property type="evidence" value="ECO:0007669"/>
    <property type="project" value="TreeGrafter"/>
</dbReference>
<dbReference type="GO" id="GO:0000062">
    <property type="term" value="F:fatty-acyl-CoA binding"/>
    <property type="evidence" value="ECO:0007669"/>
    <property type="project" value="InterPro"/>
</dbReference>
<name>A0A1I8JNW6_9PLAT</name>
<dbReference type="WBParaSite" id="snap_masked-unitig_34099-processed-gene-0.1-mRNA-1">
    <property type="protein sequence ID" value="snap_masked-unitig_34099-processed-gene-0.1-mRNA-1"/>
    <property type="gene ID" value="snap_masked-unitig_34099-processed-gene-0.1"/>
</dbReference>
<dbReference type="InterPro" id="IPR000582">
    <property type="entry name" value="Acyl-CoA-binding_protein"/>
</dbReference>
<dbReference type="Pfam" id="PF00887">
    <property type="entry name" value="ACBP"/>
    <property type="match status" value="1"/>
</dbReference>
<dbReference type="PANTHER" id="PTHR23310">
    <property type="entry name" value="ACYL-COA-BINDING PROTEIN, ACBP"/>
    <property type="match status" value="1"/>
</dbReference>
<keyword evidence="3" id="KW-0472">Membrane</keyword>
<feature type="region of interest" description="Disordered" evidence="2">
    <location>
        <begin position="492"/>
        <end position="608"/>
    </location>
</feature>
<dbReference type="Gene3D" id="1.20.80.10">
    <property type="match status" value="1"/>
</dbReference>
<dbReference type="PANTHER" id="PTHR23310:SF77">
    <property type="entry name" value="LD25952P"/>
    <property type="match status" value="1"/>
</dbReference>